<dbReference type="InterPro" id="IPR050091">
    <property type="entry name" value="PKS_NRPS_Biosynth_Enz"/>
</dbReference>
<dbReference type="EMBL" id="MAXA01000238">
    <property type="protein sequence ID" value="OHV23882.1"/>
    <property type="molecule type" value="Genomic_DNA"/>
</dbReference>
<dbReference type="Gene3D" id="3.10.129.110">
    <property type="entry name" value="Polyketide synthase dehydratase"/>
    <property type="match status" value="1"/>
</dbReference>
<gene>
    <name evidence="5" type="ORF">BBK14_23745</name>
</gene>
<dbReference type="Proteomes" id="UP000179769">
    <property type="component" value="Unassembled WGS sequence"/>
</dbReference>
<feature type="compositionally biased region" description="Low complexity" evidence="3">
    <location>
        <begin position="202"/>
        <end position="216"/>
    </location>
</feature>
<dbReference type="InterPro" id="IPR036291">
    <property type="entry name" value="NAD(P)-bd_dom_sf"/>
</dbReference>
<dbReference type="RefSeq" id="WP_071065750.1">
    <property type="nucleotide sequence ID" value="NZ_MAXA01000238.1"/>
</dbReference>
<proteinExistence type="predicted"/>
<evidence type="ECO:0000313" key="5">
    <source>
        <dbReference type="EMBL" id="OHV23882.1"/>
    </source>
</evidence>
<dbReference type="PROSITE" id="PS52019">
    <property type="entry name" value="PKS_MFAS_DH"/>
    <property type="match status" value="1"/>
</dbReference>
<dbReference type="InterPro" id="IPR057326">
    <property type="entry name" value="KR_dom"/>
</dbReference>
<organism evidence="5 6">
    <name type="scientific">Parafrankia soli</name>
    <dbReference type="NCBI Taxonomy" id="2599596"/>
    <lineage>
        <taxon>Bacteria</taxon>
        <taxon>Bacillati</taxon>
        <taxon>Actinomycetota</taxon>
        <taxon>Actinomycetes</taxon>
        <taxon>Frankiales</taxon>
        <taxon>Frankiaceae</taxon>
        <taxon>Parafrankia</taxon>
    </lineage>
</organism>
<feature type="region of interest" description="N-terminal hotdog fold" evidence="2">
    <location>
        <begin position="511"/>
        <end position="634"/>
    </location>
</feature>
<reference evidence="6" key="1">
    <citation type="submission" date="2016-07" db="EMBL/GenBank/DDBJ databases">
        <title>Frankia sp. NRRL B-16219 Genome sequencing.</title>
        <authorList>
            <person name="Ghodhbane-Gtari F."/>
            <person name="Swanson E."/>
            <person name="Gueddou A."/>
            <person name="Louati M."/>
            <person name="Nouioui I."/>
            <person name="Hezbri K."/>
            <person name="Abebe-Akele F."/>
            <person name="Simpson S."/>
            <person name="Morris K."/>
            <person name="Thomas K."/>
            <person name="Gtari M."/>
            <person name="Tisa L.S."/>
        </authorList>
    </citation>
    <scope>NUCLEOTIDE SEQUENCE [LARGE SCALE GENOMIC DNA]</scope>
    <source>
        <strain evidence="6">NRRL B-16219</strain>
    </source>
</reference>
<feature type="active site" description="Proton donor; for dehydratase activity" evidence="2">
    <location>
        <position position="711"/>
    </location>
</feature>
<evidence type="ECO:0000256" key="1">
    <source>
        <dbReference type="ARBA" id="ARBA00022679"/>
    </source>
</evidence>
<dbReference type="Gene3D" id="3.40.50.720">
    <property type="entry name" value="NAD(P)-binding Rossmann-like Domain"/>
    <property type="match status" value="1"/>
</dbReference>
<feature type="active site" description="Proton acceptor; for dehydratase activity" evidence="2">
    <location>
        <position position="542"/>
    </location>
</feature>
<evidence type="ECO:0000259" key="4">
    <source>
        <dbReference type="PROSITE" id="PS52019"/>
    </source>
</evidence>
<feature type="region of interest" description="Disordered" evidence="3">
    <location>
        <begin position="198"/>
        <end position="223"/>
    </location>
</feature>
<dbReference type="InterPro" id="IPR013968">
    <property type="entry name" value="PKS_KR"/>
</dbReference>
<evidence type="ECO:0000256" key="3">
    <source>
        <dbReference type="SAM" id="MobiDB-lite"/>
    </source>
</evidence>
<dbReference type="GO" id="GO:0006633">
    <property type="term" value="P:fatty acid biosynthetic process"/>
    <property type="evidence" value="ECO:0007669"/>
    <property type="project" value="TreeGrafter"/>
</dbReference>
<dbReference type="Pfam" id="PF08659">
    <property type="entry name" value="KR"/>
    <property type="match status" value="1"/>
</dbReference>
<dbReference type="InterPro" id="IPR049551">
    <property type="entry name" value="PKS_DH_C"/>
</dbReference>
<feature type="region of interest" description="C-terminal hotdog fold" evidence="2">
    <location>
        <begin position="652"/>
        <end position="793"/>
    </location>
</feature>
<dbReference type="PANTHER" id="PTHR43775:SF51">
    <property type="entry name" value="INACTIVE PHENOLPHTHIOCEROL SYNTHESIS POLYKETIDE SYNTHASE TYPE I PKS1-RELATED"/>
    <property type="match status" value="1"/>
</dbReference>
<sequence length="795" mass="81855">MRGLRGRPLTVVDGGSGVGAALVDELTHAGVAAELAVGRRPAAVLTRARGGVVLLGGLAGPDTAATDGSPTGAMLEVQRDAFNWARAVAGSGLTEDSDPGGRGSAVFVTVQDTGGDLGLGGARGDRAWLGGLAALATTAAAEWPSVAVKALDCERAGRSPAAVAAVVAAELLRGGDTPVVALRGDGTRLVPAVLPADEDAARPAGRAGPRTGSATASRPADAARTELEIGPETVIAVTGGARGVTAAGVVELARRHRPRFVLLGRTALADEPPGLAGARDERALVRELARVSGTAGGPARLRARAREILAVREVRATLAALAEIGAPVRYHCLDVRDERAVAAAFDEVRREWGPVHGLVHGAGALADRLIVDKTDDDFARVFDTKVGGLRVLLEELAGDPLRLLCLFTSVAGWFGNPGQSDYAMANATLDHVASAYQAAHPDCLVRSIAWGPWAGGMVGSLLAEAFTRRGIPPIPLPRGAQAFADELTGAPDGAPATAAGSTRVMIASCDASVIGGAGRGPAAGVLGELAVHAGAQPWLVDHSPAGTAVLPLAMALDWLARGALALSPAVASGVTLRDLRVLRKIALPELARGGHRFAVVAAPGRQPGETLLRVDGEGGVPHYSARFGPDRSPPTSGERWPTPAGLVDHPEESARHRDRIYGQGALFHGPRFHAITWLMGMSPDGAEGTVVGVDELAWGGDGWYFDVAALDGGMQLAGLWAWRALGGAIPVAVRECRIHRPGLLREPARGVVHARGIDGVHTHCDVAVLDGDGAPRIELLGVELVLRPDRMSRSR</sequence>
<dbReference type="Pfam" id="PF14765">
    <property type="entry name" value="PS-DH"/>
    <property type="match status" value="1"/>
</dbReference>
<comment type="caution">
    <text evidence="5">The sequence shown here is derived from an EMBL/GenBank/DDBJ whole genome shotgun (WGS) entry which is preliminary data.</text>
</comment>
<dbReference type="InterPro" id="IPR049900">
    <property type="entry name" value="PKS_mFAS_DH"/>
</dbReference>
<keyword evidence="6" id="KW-1185">Reference proteome</keyword>
<evidence type="ECO:0000313" key="6">
    <source>
        <dbReference type="Proteomes" id="UP000179769"/>
    </source>
</evidence>
<feature type="domain" description="PKS/mFAS DH" evidence="4">
    <location>
        <begin position="511"/>
        <end position="793"/>
    </location>
</feature>
<dbReference type="SMART" id="SM00822">
    <property type="entry name" value="PKS_KR"/>
    <property type="match status" value="1"/>
</dbReference>
<dbReference type="PANTHER" id="PTHR43775">
    <property type="entry name" value="FATTY ACID SYNTHASE"/>
    <property type="match status" value="1"/>
</dbReference>
<accession>A0A1S1PT21</accession>
<protein>
    <recommendedName>
        <fullName evidence="4">PKS/mFAS DH domain-containing protein</fullName>
    </recommendedName>
</protein>
<keyword evidence="1" id="KW-0808">Transferase</keyword>
<dbReference type="GO" id="GO:0004312">
    <property type="term" value="F:fatty acid synthase activity"/>
    <property type="evidence" value="ECO:0007669"/>
    <property type="project" value="TreeGrafter"/>
</dbReference>
<dbReference type="InterPro" id="IPR042104">
    <property type="entry name" value="PKS_dehydratase_sf"/>
</dbReference>
<dbReference type="AlphaFoldDB" id="A0A1S1PT21"/>
<dbReference type="SUPFAM" id="SSF51735">
    <property type="entry name" value="NAD(P)-binding Rossmann-fold domains"/>
    <property type="match status" value="1"/>
</dbReference>
<name>A0A1S1PT21_9ACTN</name>
<evidence type="ECO:0000256" key="2">
    <source>
        <dbReference type="PROSITE-ProRule" id="PRU01363"/>
    </source>
</evidence>